<gene>
    <name evidence="1" type="ORF">A1O3_06408</name>
</gene>
<organism evidence="1 2">
    <name type="scientific">Capronia epimyces CBS 606.96</name>
    <dbReference type="NCBI Taxonomy" id="1182542"/>
    <lineage>
        <taxon>Eukaryota</taxon>
        <taxon>Fungi</taxon>
        <taxon>Dikarya</taxon>
        <taxon>Ascomycota</taxon>
        <taxon>Pezizomycotina</taxon>
        <taxon>Eurotiomycetes</taxon>
        <taxon>Chaetothyriomycetidae</taxon>
        <taxon>Chaetothyriales</taxon>
        <taxon>Herpotrichiellaceae</taxon>
        <taxon>Capronia</taxon>
    </lineage>
</organism>
<dbReference type="OrthoDB" id="5422293at2759"/>
<dbReference type="EMBL" id="AMGY01000005">
    <property type="protein sequence ID" value="EXJ82595.1"/>
    <property type="molecule type" value="Genomic_DNA"/>
</dbReference>
<dbReference type="GeneID" id="19170518"/>
<accession>W9XYZ2</accession>
<protein>
    <submittedName>
        <fullName evidence="1">Uncharacterized protein</fullName>
    </submittedName>
</protein>
<proteinExistence type="predicted"/>
<dbReference type="RefSeq" id="XP_007734718.1">
    <property type="nucleotide sequence ID" value="XM_007736528.1"/>
</dbReference>
<evidence type="ECO:0000313" key="2">
    <source>
        <dbReference type="Proteomes" id="UP000019478"/>
    </source>
</evidence>
<name>W9XYZ2_9EURO</name>
<dbReference type="Proteomes" id="UP000019478">
    <property type="component" value="Unassembled WGS sequence"/>
</dbReference>
<keyword evidence="2" id="KW-1185">Reference proteome</keyword>
<dbReference type="eggNOG" id="ENOG502S3SW">
    <property type="taxonomic scope" value="Eukaryota"/>
</dbReference>
<comment type="caution">
    <text evidence="1">The sequence shown here is derived from an EMBL/GenBank/DDBJ whole genome shotgun (WGS) entry which is preliminary data.</text>
</comment>
<dbReference type="AlphaFoldDB" id="W9XYZ2"/>
<sequence length="152" mass="17897">MQLRRIPLFRLRDTSLCALYRLYEDLCSNDLIMMGYECEYFFFHKEPSWRLSPIPDPKDSDPVRYAVLASLVEALVDAFNWRLKLGLRRDKSIDESEQRDINFQPEEPPAWTAAVQPLKETLDLNKFADRGNPHKSFLKRNIHAPMGYLYTV</sequence>
<dbReference type="HOGENOM" id="CLU_082473_2_1_1"/>
<evidence type="ECO:0000313" key="1">
    <source>
        <dbReference type="EMBL" id="EXJ82595.1"/>
    </source>
</evidence>
<reference evidence="1 2" key="1">
    <citation type="submission" date="2013-03" db="EMBL/GenBank/DDBJ databases">
        <title>The Genome Sequence of Capronia epimyces CBS 606.96.</title>
        <authorList>
            <consortium name="The Broad Institute Genomics Platform"/>
            <person name="Cuomo C."/>
            <person name="de Hoog S."/>
            <person name="Gorbushina A."/>
            <person name="Walker B."/>
            <person name="Young S.K."/>
            <person name="Zeng Q."/>
            <person name="Gargeya S."/>
            <person name="Fitzgerald M."/>
            <person name="Haas B."/>
            <person name="Abouelleil A."/>
            <person name="Allen A.W."/>
            <person name="Alvarado L."/>
            <person name="Arachchi H.M."/>
            <person name="Berlin A.M."/>
            <person name="Chapman S.B."/>
            <person name="Gainer-Dewar J."/>
            <person name="Goldberg J."/>
            <person name="Griggs A."/>
            <person name="Gujja S."/>
            <person name="Hansen M."/>
            <person name="Howarth C."/>
            <person name="Imamovic A."/>
            <person name="Ireland A."/>
            <person name="Larimer J."/>
            <person name="McCowan C."/>
            <person name="Murphy C."/>
            <person name="Pearson M."/>
            <person name="Poon T.W."/>
            <person name="Priest M."/>
            <person name="Roberts A."/>
            <person name="Saif S."/>
            <person name="Shea T."/>
            <person name="Sisk P."/>
            <person name="Sykes S."/>
            <person name="Wortman J."/>
            <person name="Nusbaum C."/>
            <person name="Birren B."/>
        </authorList>
    </citation>
    <scope>NUCLEOTIDE SEQUENCE [LARGE SCALE GENOMIC DNA]</scope>
    <source>
        <strain evidence="1 2">CBS 606.96</strain>
    </source>
</reference>